<comment type="caution">
    <text evidence="2">The sequence shown here is derived from an EMBL/GenBank/DDBJ whole genome shotgun (WGS) entry which is preliminary data.</text>
</comment>
<sequence length="75" mass="9167">MVEFGILKFAGIWLKLELVKKPVQCLEYIIHEMIHLLERHHGAQFSELMDQYMPHWRLYREKLNHSALGRDTWKY</sequence>
<dbReference type="InterPro" id="IPR002725">
    <property type="entry name" value="YgjP-like_metallopeptidase"/>
</dbReference>
<accession>T1CGZ2</accession>
<protein>
    <submittedName>
        <fullName evidence="2">Metal-dependent hydrolase</fullName>
    </submittedName>
</protein>
<reference evidence="2" key="2">
    <citation type="journal article" date="2014" name="ISME J.">
        <title>Microbial stratification in low pH oxic and suboxic macroscopic growths along an acid mine drainage.</title>
        <authorList>
            <person name="Mendez-Garcia C."/>
            <person name="Mesa V."/>
            <person name="Sprenger R.R."/>
            <person name="Richter M."/>
            <person name="Diez M.S."/>
            <person name="Solano J."/>
            <person name="Bargiela R."/>
            <person name="Golyshina O.V."/>
            <person name="Manteca A."/>
            <person name="Ramos J.L."/>
            <person name="Gallego J.R."/>
            <person name="Llorente I."/>
            <person name="Martins Dos Santos V.A."/>
            <person name="Jensen O.N."/>
            <person name="Pelaez A.I."/>
            <person name="Sanchez J."/>
            <person name="Ferrer M."/>
        </authorList>
    </citation>
    <scope>NUCLEOTIDE SEQUENCE</scope>
</reference>
<gene>
    <name evidence="2" type="ORF">B1A_00165</name>
</gene>
<dbReference type="Pfam" id="PF01863">
    <property type="entry name" value="YgjP-like"/>
    <property type="match status" value="1"/>
</dbReference>
<dbReference type="GO" id="GO:0016787">
    <property type="term" value="F:hydrolase activity"/>
    <property type="evidence" value="ECO:0007669"/>
    <property type="project" value="UniProtKB-KW"/>
</dbReference>
<name>T1CGZ2_9ZZZZ</name>
<keyword evidence="2" id="KW-0378">Hydrolase</keyword>
<evidence type="ECO:0000313" key="2">
    <source>
        <dbReference type="EMBL" id="EQD81118.1"/>
    </source>
</evidence>
<dbReference type="Gene3D" id="3.30.2010.10">
    <property type="entry name" value="Metalloproteases ('zincins'), catalytic domain"/>
    <property type="match status" value="1"/>
</dbReference>
<dbReference type="CDD" id="cd07344">
    <property type="entry name" value="M48_yhfN_like"/>
    <property type="match status" value="1"/>
</dbReference>
<proteinExistence type="predicted"/>
<evidence type="ECO:0000259" key="1">
    <source>
        <dbReference type="Pfam" id="PF01863"/>
    </source>
</evidence>
<feature type="domain" description="YgjP-like metallopeptidase" evidence="1">
    <location>
        <begin position="11"/>
        <end position="65"/>
    </location>
</feature>
<dbReference type="EMBL" id="AUZX01000130">
    <property type="protein sequence ID" value="EQD81118.1"/>
    <property type="molecule type" value="Genomic_DNA"/>
</dbReference>
<dbReference type="AlphaFoldDB" id="T1CGZ2"/>
<reference evidence="2" key="1">
    <citation type="submission" date="2013-08" db="EMBL/GenBank/DDBJ databases">
        <authorList>
            <person name="Mendez C."/>
            <person name="Richter M."/>
            <person name="Ferrer M."/>
            <person name="Sanchez J."/>
        </authorList>
    </citation>
    <scope>NUCLEOTIDE SEQUENCE</scope>
</reference>
<organism evidence="2">
    <name type="scientific">mine drainage metagenome</name>
    <dbReference type="NCBI Taxonomy" id="410659"/>
    <lineage>
        <taxon>unclassified sequences</taxon>
        <taxon>metagenomes</taxon>
        <taxon>ecological metagenomes</taxon>
    </lineage>
</organism>